<dbReference type="Proteomes" id="UP000268014">
    <property type="component" value="Unassembled WGS sequence"/>
</dbReference>
<protein>
    <submittedName>
        <fullName evidence="4">Por_Secre_tail domain-containing protein</fullName>
    </submittedName>
</protein>
<dbReference type="AlphaFoldDB" id="A0A0N4W080"/>
<gene>
    <name evidence="2" type="ORF">HPLM_LOCUS2949</name>
</gene>
<dbReference type="InterPro" id="IPR026444">
    <property type="entry name" value="Secre_tail"/>
</dbReference>
<dbReference type="WBParaSite" id="HPLM_0000295601-mRNA-1">
    <property type="protein sequence ID" value="HPLM_0000295601-mRNA-1"/>
    <property type="gene ID" value="HPLM_0000295601"/>
</dbReference>
<reference evidence="2 3" key="2">
    <citation type="submission" date="2018-11" db="EMBL/GenBank/DDBJ databases">
        <authorList>
            <consortium name="Pathogen Informatics"/>
        </authorList>
    </citation>
    <scope>NUCLEOTIDE SEQUENCE [LARGE SCALE GENOMIC DNA]</scope>
    <source>
        <strain evidence="2 3">MHpl1</strain>
    </source>
</reference>
<reference evidence="4" key="1">
    <citation type="submission" date="2017-02" db="UniProtKB">
        <authorList>
            <consortium name="WormBaseParasite"/>
        </authorList>
    </citation>
    <scope>IDENTIFICATION</scope>
</reference>
<evidence type="ECO:0000313" key="3">
    <source>
        <dbReference type="Proteomes" id="UP000268014"/>
    </source>
</evidence>
<evidence type="ECO:0000313" key="4">
    <source>
        <dbReference type="WBParaSite" id="HPLM_0000295601-mRNA-1"/>
    </source>
</evidence>
<evidence type="ECO:0000313" key="2">
    <source>
        <dbReference type="EMBL" id="VDO17704.1"/>
    </source>
</evidence>
<dbReference type="Pfam" id="PF18962">
    <property type="entry name" value="Por_Secre_tail"/>
    <property type="match status" value="1"/>
</dbReference>
<evidence type="ECO:0000259" key="1">
    <source>
        <dbReference type="Pfam" id="PF18962"/>
    </source>
</evidence>
<accession>A0A0N4W080</accession>
<dbReference type="NCBIfam" id="TIGR04183">
    <property type="entry name" value="Por_Secre_tail"/>
    <property type="match status" value="1"/>
</dbReference>
<proteinExistence type="predicted"/>
<organism evidence="4">
    <name type="scientific">Haemonchus placei</name>
    <name type="common">Barber's pole worm</name>
    <dbReference type="NCBI Taxonomy" id="6290"/>
    <lineage>
        <taxon>Eukaryota</taxon>
        <taxon>Metazoa</taxon>
        <taxon>Ecdysozoa</taxon>
        <taxon>Nematoda</taxon>
        <taxon>Chromadorea</taxon>
        <taxon>Rhabditida</taxon>
        <taxon>Rhabditina</taxon>
        <taxon>Rhabditomorpha</taxon>
        <taxon>Strongyloidea</taxon>
        <taxon>Trichostrongylidae</taxon>
        <taxon>Haemonchus</taxon>
    </lineage>
</organism>
<sequence length="340" mass="37868">MYVRQPNARYQLQVGVWDGQAFTPVALVNNESTGYEEFVCDFSNYDGAAGRIAFRNVLDNGKELDYSINYIDNIEVSTFEVAPCDAVTNVNETESFEDYTQSTVAATGVMPTCWEVVEKEVEMAYDKYPQVYYNPDFAGTGNYTLKMIDRCVVAMPELADNINLINVTLTMTLRQPNEAYQLEVGVWEEGPNGYYFNPVATFHNADNTVTEVSCDFANYPGSGNRIAFRNTLGNGKNWNYSYNYLDDITLTLTAAKNAESSSANVIDEIGVERYLEGIVVYPNPTVGELHIGAVDVQKVECYNQMGQLVAVYDNENNINISALADGVYTLRITVPQGVTM</sequence>
<dbReference type="EMBL" id="UZAF01007932">
    <property type="protein sequence ID" value="VDO17704.1"/>
    <property type="molecule type" value="Genomic_DNA"/>
</dbReference>
<feature type="domain" description="Secretion system C-terminal sorting" evidence="1">
    <location>
        <begin position="280"/>
        <end position="334"/>
    </location>
</feature>
<name>A0A0N4W080_HAEPC</name>
<keyword evidence="3" id="KW-1185">Reference proteome</keyword>